<evidence type="ECO:0000313" key="1">
    <source>
        <dbReference type="EMBL" id="GER89700.1"/>
    </source>
</evidence>
<reference evidence="1 2" key="1">
    <citation type="submission" date="2019-10" db="EMBL/GenBank/DDBJ databases">
        <title>Dictyobacter vulcani sp. nov., within the class Ktedonobacteria, isolated from soil of volcanic Mt. Zao.</title>
        <authorList>
            <person name="Zheng Y."/>
            <person name="Wang C.M."/>
            <person name="Sakai Y."/>
            <person name="Abe K."/>
            <person name="Yokota A."/>
            <person name="Yabe S."/>
        </authorList>
    </citation>
    <scope>NUCLEOTIDE SEQUENCE [LARGE SCALE GENOMIC DNA]</scope>
    <source>
        <strain evidence="1 2">W12</strain>
    </source>
</reference>
<organism evidence="1 2">
    <name type="scientific">Dictyobacter vulcani</name>
    <dbReference type="NCBI Taxonomy" id="2607529"/>
    <lineage>
        <taxon>Bacteria</taxon>
        <taxon>Bacillati</taxon>
        <taxon>Chloroflexota</taxon>
        <taxon>Ktedonobacteria</taxon>
        <taxon>Ktedonobacterales</taxon>
        <taxon>Dictyobacteraceae</taxon>
        <taxon>Dictyobacter</taxon>
    </lineage>
</organism>
<accession>A0A5J4KTA4</accession>
<protein>
    <recommendedName>
        <fullName evidence="3">DUF1963 domain-containing protein</fullName>
    </recommendedName>
</protein>
<sequence length="378" mass="42512">MDEERISMPLHPSGGKLQMPVETEADVLALFEKALSLALTAGPLTGERYRRDIEDHFYYIGALCPQYVRPLHEAMVQLTGKQFHFFCFSFAEYLYLLQGASDFCVDHLMQRLQLPHQGSTSYFLESMLAAIGTPTALAAMAEYAERNQKESVFREMGFWLPGGGKSAVPRFTHHRRAMRFQAVDETLSAGEQETRSHPVGLPLSFIAEEPVPDLIAWHYVTLDLAQIDGLPATLFSRAHLVSPPSNGEWTLFCAISQQNRYTQATLRDAKDTDFEDEAYWRQQADTWKTAMRGEVVLLPYDDRLIYCNGHTQQTEGVYGDVGGPPLGLAELPNCPVCHKLMFHACTVTSGIREYGDGFRSLFLCEDCNYVASQAMGWN</sequence>
<dbReference type="AlphaFoldDB" id="A0A5J4KTA4"/>
<proteinExistence type="predicted"/>
<name>A0A5J4KTA4_9CHLR</name>
<dbReference type="Proteomes" id="UP000326912">
    <property type="component" value="Unassembled WGS sequence"/>
</dbReference>
<evidence type="ECO:0000313" key="2">
    <source>
        <dbReference type="Proteomes" id="UP000326912"/>
    </source>
</evidence>
<dbReference type="RefSeq" id="WP_151757557.1">
    <property type="nucleotide sequence ID" value="NZ_BKZW01000002.1"/>
</dbReference>
<keyword evidence="2" id="KW-1185">Reference proteome</keyword>
<comment type="caution">
    <text evidence="1">The sequence shown here is derived from an EMBL/GenBank/DDBJ whole genome shotgun (WGS) entry which is preliminary data.</text>
</comment>
<dbReference type="EMBL" id="BKZW01000002">
    <property type="protein sequence ID" value="GER89700.1"/>
    <property type="molecule type" value="Genomic_DNA"/>
</dbReference>
<gene>
    <name evidence="1" type="ORF">KDW_38620</name>
</gene>
<evidence type="ECO:0008006" key="3">
    <source>
        <dbReference type="Google" id="ProtNLM"/>
    </source>
</evidence>